<accession>A0AAV4XI08</accession>
<comment type="caution">
    <text evidence="1">The sequence shown here is derived from an EMBL/GenBank/DDBJ whole genome shotgun (WGS) entry which is preliminary data.</text>
</comment>
<dbReference type="Proteomes" id="UP001054945">
    <property type="component" value="Unassembled WGS sequence"/>
</dbReference>
<name>A0AAV4XI08_CAEEX</name>
<dbReference type="EMBL" id="BPLR01000370">
    <property type="protein sequence ID" value="GIY94273.1"/>
    <property type="molecule type" value="Genomic_DNA"/>
</dbReference>
<keyword evidence="2" id="KW-1185">Reference proteome</keyword>
<gene>
    <name evidence="1" type="ORF">CEXT_99431</name>
</gene>
<evidence type="ECO:0000313" key="1">
    <source>
        <dbReference type="EMBL" id="GIY94273.1"/>
    </source>
</evidence>
<reference evidence="1 2" key="1">
    <citation type="submission" date="2021-06" db="EMBL/GenBank/DDBJ databases">
        <title>Caerostris extrusa draft genome.</title>
        <authorList>
            <person name="Kono N."/>
            <person name="Arakawa K."/>
        </authorList>
    </citation>
    <scope>NUCLEOTIDE SEQUENCE [LARGE SCALE GENOMIC DNA]</scope>
</reference>
<sequence length="111" mass="12705">MTKKRQRQNGHISHHSNMEVSYEDIITSSGAVTHCFMMVIGQSVFTLTSPLTTLHHPPRGKCYDSSNAEIGRVEFRSPIVQERNYYSPIFRLTSFMEFRSKGREAIQPGDI</sequence>
<organism evidence="1 2">
    <name type="scientific">Caerostris extrusa</name>
    <name type="common">Bark spider</name>
    <name type="synonym">Caerostris bankana</name>
    <dbReference type="NCBI Taxonomy" id="172846"/>
    <lineage>
        <taxon>Eukaryota</taxon>
        <taxon>Metazoa</taxon>
        <taxon>Ecdysozoa</taxon>
        <taxon>Arthropoda</taxon>
        <taxon>Chelicerata</taxon>
        <taxon>Arachnida</taxon>
        <taxon>Araneae</taxon>
        <taxon>Araneomorphae</taxon>
        <taxon>Entelegynae</taxon>
        <taxon>Araneoidea</taxon>
        <taxon>Araneidae</taxon>
        <taxon>Caerostris</taxon>
    </lineage>
</organism>
<proteinExistence type="predicted"/>
<protein>
    <submittedName>
        <fullName evidence="1">Uncharacterized protein</fullName>
    </submittedName>
</protein>
<dbReference type="AlphaFoldDB" id="A0AAV4XI08"/>
<evidence type="ECO:0000313" key="2">
    <source>
        <dbReference type="Proteomes" id="UP001054945"/>
    </source>
</evidence>